<dbReference type="SMART" id="SM00164">
    <property type="entry name" value="TBC"/>
    <property type="match status" value="1"/>
</dbReference>
<dbReference type="SUPFAM" id="SSF47923">
    <property type="entry name" value="Ypt/Rab-GAP domain of gyp1p"/>
    <property type="match status" value="2"/>
</dbReference>
<sequence length="726" mass="77678">MLPAFLERILGYPGVDKTSTSPGVGSDGGIALTPGSGGAKSSTQYRAVTRPYRCSQNNPVLPPGDVAGSAKDGDGDGTSLKSSTVGGGGFKFSKEGRSSLMSIGSFIGMGTGQSSVSLVPVSQTSSGALHLNKLAAPTFPSPIATVTYLRQNTPMTKTPAPTTATATTSAALSGEHARRFQETLCADSVDMVLLRELSWQGCPVALRYEAWMFLTGCWTAQSATRQPTVSRRRIEYASYINSSYGIVDWDTVCAMVDRGVDTTVHRSTLKSLEPTAGAPQMAGTPGQTTLTELMAVPSGASSLLRAASLTTGGNTTTVANEVAASPPPLLPQRPHGFQSTSAILEDSRLPLPLNTSGSDAQPPLQLLPHHSVNLLTASSSLGTLPTPPGSSRRASASVGSTDAASASSPSHPQFSTPPRPALEVLRLPNVVPAAAPSAAGGGPGGGLGHQLSASTMLGSKELQTLKQIRKDIPRMSGGHCYLRHPCVQGSIERILFIWSLRHPACGYVQGMNDLVVPFMGVVLGYRFCSTRSVTELHAYTEEILNHLWSTSSVPVTQWINEVEADVYWMTSYLLNTIQDNYTSSHAGITTMMRHLAAVVQAADPPLYHCLVNVLQLQFEQFSFRWMNCLLMRELTETQSLRLLDAYLSDEARRWSVTHVYVCAALLLRWGPQLMAFSEDYISALRFLQAPPTEQLSLRDIQDVLSEAFVLQNLYEASLTRLSSTAE</sequence>
<feature type="region of interest" description="Disordered" evidence="1">
    <location>
        <begin position="16"/>
        <end position="42"/>
    </location>
</feature>
<feature type="domain" description="Rab-GAP TBC" evidence="2">
    <location>
        <begin position="201"/>
        <end position="650"/>
    </location>
</feature>
<feature type="region of interest" description="Disordered" evidence="1">
    <location>
        <begin position="378"/>
        <end position="419"/>
    </location>
</feature>
<dbReference type="PANTHER" id="PTHR22957:SF26">
    <property type="entry name" value="LD44506P"/>
    <property type="match status" value="1"/>
</dbReference>
<feature type="region of interest" description="Disordered" evidence="1">
    <location>
        <begin position="54"/>
        <end position="87"/>
    </location>
</feature>
<name>A0A1E1J1S0_LEIGU</name>
<proteinExistence type="predicted"/>
<feature type="compositionally biased region" description="Polar residues" evidence="1">
    <location>
        <begin position="402"/>
        <end position="414"/>
    </location>
</feature>
<gene>
    <name evidence="3" type="primary">LgM4147LRVhigh.30.01650.01050</name>
    <name evidence="3" type="ORF">BN36_3050300</name>
</gene>
<dbReference type="GO" id="GO:0005096">
    <property type="term" value="F:GTPase activator activity"/>
    <property type="evidence" value="ECO:0007669"/>
    <property type="project" value="TreeGrafter"/>
</dbReference>
<dbReference type="AlphaFoldDB" id="A0A1E1J1S0"/>
<dbReference type="PANTHER" id="PTHR22957">
    <property type="entry name" value="TBC1 DOMAIN FAMILY MEMBER GTPASE-ACTIVATING PROTEIN"/>
    <property type="match status" value="1"/>
</dbReference>
<protein>
    <submittedName>
        <fullName evidence="3">GTPase activating protein, putative</fullName>
    </submittedName>
</protein>
<evidence type="ECO:0000259" key="2">
    <source>
        <dbReference type="PROSITE" id="PS50086"/>
    </source>
</evidence>
<organism evidence="3">
    <name type="scientific">Leishmania guyanensis</name>
    <dbReference type="NCBI Taxonomy" id="5670"/>
    <lineage>
        <taxon>Eukaryota</taxon>
        <taxon>Discoba</taxon>
        <taxon>Euglenozoa</taxon>
        <taxon>Kinetoplastea</taxon>
        <taxon>Metakinetoplastina</taxon>
        <taxon>Trypanosomatida</taxon>
        <taxon>Trypanosomatidae</taxon>
        <taxon>Leishmaniinae</taxon>
        <taxon>Leishmania</taxon>
        <taxon>Leishmania guyanensis species complex</taxon>
    </lineage>
</organism>
<dbReference type="PROSITE" id="PS50086">
    <property type="entry name" value="TBC_RABGAP"/>
    <property type="match status" value="1"/>
</dbReference>
<dbReference type="Gene3D" id="1.10.8.270">
    <property type="entry name" value="putative rabgap domain of human tbc1 domain family member 14 like domains"/>
    <property type="match status" value="1"/>
</dbReference>
<dbReference type="Pfam" id="PF00566">
    <property type="entry name" value="RabGAP-TBC"/>
    <property type="match status" value="1"/>
</dbReference>
<feature type="compositionally biased region" description="Low complexity" evidence="1">
    <location>
        <begin position="389"/>
        <end position="401"/>
    </location>
</feature>
<dbReference type="InterPro" id="IPR000195">
    <property type="entry name" value="Rab-GAP-TBC_dom"/>
</dbReference>
<dbReference type="Gene3D" id="1.10.472.80">
    <property type="entry name" value="Ypt/Rab-GAP domain of gyp1p, domain 3"/>
    <property type="match status" value="1"/>
</dbReference>
<dbReference type="InterPro" id="IPR035969">
    <property type="entry name" value="Rab-GAP_TBC_sf"/>
</dbReference>
<evidence type="ECO:0000313" key="3">
    <source>
        <dbReference type="EMBL" id="CCM17532.1"/>
    </source>
</evidence>
<accession>A0A1E1J1S0</accession>
<dbReference type="EMBL" id="CALQ01001326">
    <property type="protein sequence ID" value="CCM17532.1"/>
    <property type="molecule type" value="Genomic_DNA"/>
</dbReference>
<evidence type="ECO:0000256" key="1">
    <source>
        <dbReference type="SAM" id="MobiDB-lite"/>
    </source>
</evidence>
<reference evidence="3" key="1">
    <citation type="submission" date="2012-08" db="EMBL/GenBank/DDBJ databases">
        <title>Comparative genomics of metastatic and non-metastatic Leishmania guyanensis provides insights into polygenic factors involved in Leishmania RNA virus infection.</title>
        <authorList>
            <person name="Smith D."/>
            <person name="Hertz-Fowler C."/>
            <person name="Martin R."/>
            <person name="Dickens N."/>
            <person name="Fasel N."/>
            <person name="Falquet L."/>
            <person name="Beverley S."/>
            <person name="Zangger H."/>
            <person name="Calderon-Copete S."/>
            <person name="Mottram J."/>
            <person name="Xenarios I."/>
        </authorList>
    </citation>
    <scope>NUCLEOTIDE SEQUENCE</scope>
    <source>
        <strain evidence="3">MHOM/BR/75/M4147/SSU:IR2SAT-LUC</strain>
    </source>
</reference>